<dbReference type="Pfam" id="PF00069">
    <property type="entry name" value="Pkinase"/>
    <property type="match status" value="1"/>
</dbReference>
<feature type="compositionally biased region" description="Low complexity" evidence="2">
    <location>
        <begin position="804"/>
        <end position="825"/>
    </location>
</feature>
<dbReference type="OMA" id="HLCKFED"/>
<dbReference type="InterPro" id="IPR016024">
    <property type="entry name" value="ARM-type_fold"/>
</dbReference>
<comment type="similarity">
    <text evidence="1">Belongs to the protein kinase superfamily.</text>
</comment>
<feature type="domain" description="Protein kinase" evidence="3">
    <location>
        <begin position="1"/>
        <end position="246"/>
    </location>
</feature>
<dbReference type="OrthoDB" id="9942861at2759"/>
<dbReference type="InterPro" id="IPR011989">
    <property type="entry name" value="ARM-like"/>
</dbReference>
<dbReference type="InterPro" id="IPR011009">
    <property type="entry name" value="Kinase-like_dom_sf"/>
</dbReference>
<evidence type="ECO:0000313" key="4">
    <source>
        <dbReference type="EMBL" id="ESO95844.1"/>
    </source>
</evidence>
<dbReference type="SUPFAM" id="SSF56112">
    <property type="entry name" value="Protein kinase-like (PK-like)"/>
    <property type="match status" value="1"/>
</dbReference>
<evidence type="ECO:0000259" key="3">
    <source>
        <dbReference type="PROSITE" id="PS50011"/>
    </source>
</evidence>
<dbReference type="GeneID" id="20251050"/>
<dbReference type="PANTHER" id="PTHR12984">
    <property type="entry name" value="SCY1-RELATED S/T PROTEIN KINASE-LIKE"/>
    <property type="match status" value="1"/>
</dbReference>
<feature type="compositionally biased region" description="Basic and acidic residues" evidence="2">
    <location>
        <begin position="475"/>
        <end position="509"/>
    </location>
</feature>
<feature type="region of interest" description="Disordered" evidence="2">
    <location>
        <begin position="567"/>
        <end position="594"/>
    </location>
</feature>
<dbReference type="EMBL" id="KB201607">
    <property type="protein sequence ID" value="ESO95844.1"/>
    <property type="molecule type" value="Genomic_DNA"/>
</dbReference>
<dbReference type="SUPFAM" id="SSF48371">
    <property type="entry name" value="ARM repeat"/>
    <property type="match status" value="1"/>
</dbReference>
<dbReference type="SMART" id="SM00220">
    <property type="entry name" value="S_TKc"/>
    <property type="match status" value="1"/>
</dbReference>
<dbReference type="InterPro" id="IPR000719">
    <property type="entry name" value="Prot_kinase_dom"/>
</dbReference>
<dbReference type="HOGENOM" id="CLU_015864_1_0_1"/>
<dbReference type="Gene3D" id="3.30.200.20">
    <property type="entry name" value="Phosphorylase Kinase, domain 1"/>
    <property type="match status" value="1"/>
</dbReference>
<feature type="region of interest" description="Disordered" evidence="2">
    <location>
        <begin position="729"/>
        <end position="763"/>
    </location>
</feature>
<feature type="compositionally biased region" description="Low complexity" evidence="2">
    <location>
        <begin position="745"/>
        <end position="755"/>
    </location>
</feature>
<accession>V4C2X8</accession>
<feature type="region of interest" description="Disordered" evidence="2">
    <location>
        <begin position="803"/>
        <end position="879"/>
    </location>
</feature>
<feature type="region of interest" description="Disordered" evidence="2">
    <location>
        <begin position="475"/>
        <end position="539"/>
    </location>
</feature>
<evidence type="ECO:0000313" key="5">
    <source>
        <dbReference type="Proteomes" id="UP000030746"/>
    </source>
</evidence>
<feature type="compositionally biased region" description="Polar residues" evidence="2">
    <location>
        <begin position="846"/>
        <end position="855"/>
    </location>
</feature>
<dbReference type="RefSeq" id="XP_009053471.1">
    <property type="nucleotide sequence ID" value="XM_009055223.1"/>
</dbReference>
<feature type="region of interest" description="Disordered" evidence="2">
    <location>
        <begin position="606"/>
        <end position="686"/>
    </location>
</feature>
<dbReference type="Proteomes" id="UP000030746">
    <property type="component" value="Unassembled WGS sequence"/>
</dbReference>
<organism evidence="4 5">
    <name type="scientific">Lottia gigantea</name>
    <name type="common">Giant owl limpet</name>
    <dbReference type="NCBI Taxonomy" id="225164"/>
    <lineage>
        <taxon>Eukaryota</taxon>
        <taxon>Metazoa</taxon>
        <taxon>Spiralia</taxon>
        <taxon>Lophotrochozoa</taxon>
        <taxon>Mollusca</taxon>
        <taxon>Gastropoda</taxon>
        <taxon>Patellogastropoda</taxon>
        <taxon>Lottioidea</taxon>
        <taxon>Lottiidae</taxon>
        <taxon>Lottia</taxon>
    </lineage>
</organism>
<dbReference type="STRING" id="225164.V4C2X8"/>
<feature type="compositionally biased region" description="Acidic residues" evidence="2">
    <location>
        <begin position="868"/>
        <end position="879"/>
    </location>
</feature>
<feature type="compositionally biased region" description="Basic and acidic residues" evidence="2">
    <location>
        <begin position="831"/>
        <end position="845"/>
    </location>
</feature>
<protein>
    <recommendedName>
        <fullName evidence="3">Protein kinase domain-containing protein</fullName>
    </recommendedName>
</protein>
<reference evidence="4 5" key="1">
    <citation type="journal article" date="2013" name="Nature">
        <title>Insights into bilaterian evolution from three spiralian genomes.</title>
        <authorList>
            <person name="Simakov O."/>
            <person name="Marletaz F."/>
            <person name="Cho S.J."/>
            <person name="Edsinger-Gonzales E."/>
            <person name="Havlak P."/>
            <person name="Hellsten U."/>
            <person name="Kuo D.H."/>
            <person name="Larsson T."/>
            <person name="Lv J."/>
            <person name="Arendt D."/>
            <person name="Savage R."/>
            <person name="Osoegawa K."/>
            <person name="de Jong P."/>
            <person name="Grimwood J."/>
            <person name="Chapman J.A."/>
            <person name="Shapiro H."/>
            <person name="Aerts A."/>
            <person name="Otillar R.P."/>
            <person name="Terry A.Y."/>
            <person name="Boore J.L."/>
            <person name="Grigoriev I.V."/>
            <person name="Lindberg D.R."/>
            <person name="Seaver E.C."/>
            <person name="Weisblat D.A."/>
            <person name="Putnam N.H."/>
            <person name="Rokhsar D.S."/>
        </authorList>
    </citation>
    <scope>NUCLEOTIDE SEQUENCE [LARGE SCALE GENOMIC DNA]</scope>
</reference>
<feature type="compositionally biased region" description="Polar residues" evidence="2">
    <location>
        <begin position="729"/>
        <end position="738"/>
    </location>
</feature>
<dbReference type="Gene3D" id="1.10.510.10">
    <property type="entry name" value="Transferase(Phosphotransferase) domain 1"/>
    <property type="match status" value="1"/>
</dbReference>
<dbReference type="Gene3D" id="1.25.10.10">
    <property type="entry name" value="Leucine-rich Repeat Variant"/>
    <property type="match status" value="1"/>
</dbReference>
<evidence type="ECO:0000256" key="2">
    <source>
        <dbReference type="SAM" id="MobiDB-lite"/>
    </source>
</evidence>
<dbReference type="CTD" id="20251050"/>
<dbReference type="GO" id="GO:0005524">
    <property type="term" value="F:ATP binding"/>
    <property type="evidence" value="ECO:0007669"/>
    <property type="project" value="InterPro"/>
</dbReference>
<feature type="compositionally biased region" description="Polar residues" evidence="2">
    <location>
        <begin position="606"/>
        <end position="620"/>
    </location>
</feature>
<dbReference type="PROSITE" id="PS50011">
    <property type="entry name" value="PROTEIN_KINASE_DOM"/>
    <property type="match status" value="1"/>
</dbReference>
<keyword evidence="5" id="KW-1185">Reference proteome</keyword>
<dbReference type="GO" id="GO:0004672">
    <property type="term" value="F:protein kinase activity"/>
    <property type="evidence" value="ECO:0007669"/>
    <property type="project" value="InterPro"/>
</dbReference>
<dbReference type="AlphaFoldDB" id="V4C2X8"/>
<dbReference type="KEGG" id="lgi:LOTGIDRAFT_239407"/>
<name>V4C2X8_LOTGI</name>
<gene>
    <name evidence="4" type="ORF">LOTGIDRAFT_239407</name>
</gene>
<dbReference type="PANTHER" id="PTHR12984:SF15">
    <property type="entry name" value="PROTEIN-ASSOCIATING WITH THE CARBOXYL-TERMINAL DOMAIN OF EZRIN"/>
    <property type="match status" value="1"/>
</dbReference>
<sequence>MGAENSILSDCEWGEKFPVTANSDWSLQQATTQNGLNITVFQHKRKDRKEVDLLKKAAKYLKTIRHPSILRFIASGESSEGSYLVTEEVFPLESIIKNLSAIEICAGIYEILEALVFLHDKVGISHNNICLSSIYVLKDGSWKLGGLEHCCLFKEATVQFLEKCRAFRNEDSVSPEEKAGKSDTSESHGYVRDVYSFGMLIDQLLEYLDPLGKIKDNFEKRIHTECLNIEASQRPNLNSLLNDPLFKNDFIDIIKFLKNITVKSEDEKKEFFSSLTSKLLALPEPLISRRLTSLLLSRFILLDNQANKFLLPHLLTPSNNNERSSSIKAGKITPVLSRVVYKDHVIPLITNIFYVRETNIRLTLLKYFSVYVELFDMEVLENEIFPHLLLGVRDNDDKIVSASLHGLADIVPLLGGEVVIGKSRKQFFTPGLPKVNNKIIADEMKIKSRSVSDVFDKKILLKDIAGGKNGEISVEEEKKRKMAERERRREMARIKREERKLKHQEETKAVKQNGTVHLPIADSQEPMEPSSTDLPMNGHMTTHDIELIESEERATDWPEWENAEHNLEINDDLEPWNNDPDLDKSESESIVSESAISEEIENQLLSMPTTIEDSPPQRSKPSLDASCDIDNNCPSVTTSLKESDSKNLKKSPRSNSNSTSIPLKKSPLQLKTKGDKAITRSKVQSSKTEISVVKETHEEISYLNKDWGMASLDSITSSHVTVTDQSTLVVNKTDQSQPTGDSRRSSTSTGSSNSRKLPKTTHNLGEEFEIKSIKVKPVSDSFDFFADMAPEIKTDDKLSKLLETPSPSASVSGSTSTNVSGLSSPLTSAFQDKDTDHSKTTKSSDKFSLNQISTSEDVDENTGTGDGWGEDDLDWGNEF</sequence>
<evidence type="ECO:0000256" key="1">
    <source>
        <dbReference type="ARBA" id="ARBA00038349"/>
    </source>
</evidence>
<proteinExistence type="inferred from homology"/>
<dbReference type="InterPro" id="IPR051177">
    <property type="entry name" value="CIK-Related_Protein"/>
</dbReference>